<sequence length="91" mass="9560">MNTTNSKETSDRVAHLAAVVLRRPGALYQEKELAGSALAQHHTSKQTSTAIGSLAAKVLADHHSCIEAKELAGSVLSQVRHLHGQASASAH</sequence>
<proteinExistence type="predicted"/>
<evidence type="ECO:0000313" key="2">
    <source>
        <dbReference type="Proteomes" id="UP001629432"/>
    </source>
</evidence>
<protein>
    <recommendedName>
        <fullName evidence="3">ANTAR domain-containing protein</fullName>
    </recommendedName>
</protein>
<reference evidence="1 2" key="1">
    <citation type="journal article" date="2024" name="Chem. Sci.">
        <title>Discovery of megapolipeptins by genome mining of a Burkholderiales bacteria collection.</title>
        <authorList>
            <person name="Paulo B.S."/>
            <person name="Recchia M.J.J."/>
            <person name="Lee S."/>
            <person name="Fergusson C.H."/>
            <person name="Romanowski S.B."/>
            <person name="Hernandez A."/>
            <person name="Krull N."/>
            <person name="Liu D.Y."/>
            <person name="Cavanagh H."/>
            <person name="Bos A."/>
            <person name="Gray C.A."/>
            <person name="Murphy B.T."/>
            <person name="Linington R.G."/>
            <person name="Eustaquio A.S."/>
        </authorList>
    </citation>
    <scope>NUCLEOTIDE SEQUENCE [LARGE SCALE GENOMIC DNA]</scope>
    <source>
        <strain evidence="1 2">RL17-338-BIC-A</strain>
    </source>
</reference>
<dbReference type="Proteomes" id="UP001629432">
    <property type="component" value="Unassembled WGS sequence"/>
</dbReference>
<keyword evidence="2" id="KW-1185">Reference proteome</keyword>
<comment type="caution">
    <text evidence="1">The sequence shown here is derived from an EMBL/GenBank/DDBJ whole genome shotgun (WGS) entry which is preliminary data.</text>
</comment>
<dbReference type="RefSeq" id="WP_408239952.1">
    <property type="nucleotide sequence ID" value="NZ_JAQQCF010000001.1"/>
</dbReference>
<dbReference type="EMBL" id="JAQQCF010000001">
    <property type="protein sequence ID" value="MFM0635118.1"/>
    <property type="molecule type" value="Genomic_DNA"/>
</dbReference>
<organism evidence="1 2">
    <name type="scientific">Paraburkholderia metrosideri</name>
    <dbReference type="NCBI Taxonomy" id="580937"/>
    <lineage>
        <taxon>Bacteria</taxon>
        <taxon>Pseudomonadati</taxon>
        <taxon>Pseudomonadota</taxon>
        <taxon>Betaproteobacteria</taxon>
        <taxon>Burkholderiales</taxon>
        <taxon>Burkholderiaceae</taxon>
        <taxon>Paraburkholderia</taxon>
    </lineage>
</organism>
<gene>
    <name evidence="1" type="ORF">PQQ63_00175</name>
</gene>
<evidence type="ECO:0000313" key="1">
    <source>
        <dbReference type="EMBL" id="MFM0635118.1"/>
    </source>
</evidence>
<accession>A0ABW9DKV0</accession>
<evidence type="ECO:0008006" key="3">
    <source>
        <dbReference type="Google" id="ProtNLM"/>
    </source>
</evidence>
<name>A0ABW9DKV0_9BURK</name>